<keyword evidence="2" id="KW-1185">Reference proteome</keyword>
<protein>
    <recommendedName>
        <fullName evidence="3">Major capsid protein</fullName>
    </recommendedName>
</protein>
<dbReference type="Proteomes" id="UP000607397">
    <property type="component" value="Unassembled WGS sequence"/>
</dbReference>
<evidence type="ECO:0000313" key="1">
    <source>
        <dbReference type="EMBL" id="NCJ05201.1"/>
    </source>
</evidence>
<name>A0A8K1ZW64_9CYAN</name>
<dbReference type="RefSeq" id="WP_161823681.1">
    <property type="nucleotide sequence ID" value="NZ_WVIC01000002.1"/>
</dbReference>
<gene>
    <name evidence="1" type="ORF">GS597_01430</name>
</gene>
<evidence type="ECO:0008006" key="3">
    <source>
        <dbReference type="Google" id="ProtNLM"/>
    </source>
</evidence>
<proteinExistence type="predicted"/>
<accession>A0A8K1ZW64</accession>
<sequence>MSTSPQSPQQVRVQDPILTDFAHGYKHNERVGNLLFPPVPVAVSGGQVLQFGKESFRKYHLRRAPGGKKKRITFGYLGKPFSLYQDAMECPIPYEHMRDATVMPGIDLGQQATTFGMDVISLQVELDQAGIATNAANYNSNNTVALTGGDKFSSSTCDVPAKVDEYKEAVRSQIGAYPNVGIFGPSAFVAAKNNPFVVDRFKYTSPESITEAMLAQLLGLQRVAVGKSIYFDDDDESEDVWGNNLILAYVPPLAIQGSVTYAPNGRISMMMPSFGYTYAMDGHPLVEQPYNDRSCDSWIYPVKHERAPVLTGLEDDGLSTSGFLVQGVA</sequence>
<dbReference type="EMBL" id="WVIC01000002">
    <property type="protein sequence ID" value="NCJ05201.1"/>
    <property type="molecule type" value="Genomic_DNA"/>
</dbReference>
<evidence type="ECO:0000313" key="2">
    <source>
        <dbReference type="Proteomes" id="UP000607397"/>
    </source>
</evidence>
<comment type="caution">
    <text evidence="1">The sequence shown here is derived from an EMBL/GenBank/DDBJ whole genome shotgun (WGS) entry which is preliminary data.</text>
</comment>
<reference evidence="1" key="1">
    <citation type="submission" date="2019-12" db="EMBL/GenBank/DDBJ databases">
        <title>High-Quality draft genome sequences of three cyanobacteria isolated from the limestone walls of the Old Cathedral of Coimbra.</title>
        <authorList>
            <person name="Tiago I."/>
            <person name="Soares F."/>
            <person name="Portugal A."/>
        </authorList>
    </citation>
    <scope>NUCLEOTIDE SEQUENCE [LARGE SCALE GENOMIC DNA]</scope>
    <source>
        <strain evidence="1">C</strain>
    </source>
</reference>
<organism evidence="1 2">
    <name type="scientific">Petrachloros mirabilis ULC683</name>
    <dbReference type="NCBI Taxonomy" id="2781853"/>
    <lineage>
        <taxon>Bacteria</taxon>
        <taxon>Bacillati</taxon>
        <taxon>Cyanobacteriota</taxon>
        <taxon>Cyanophyceae</taxon>
        <taxon>Synechococcales</taxon>
        <taxon>Petrachlorosaceae</taxon>
        <taxon>Petrachloros</taxon>
        <taxon>Petrachloros mirabilis</taxon>
    </lineage>
</organism>
<dbReference type="AlphaFoldDB" id="A0A8K1ZW64"/>
<dbReference type="Gene3D" id="3.90.1690.10">
    <property type="entry name" value="phage-related protein like domain"/>
    <property type="match status" value="1"/>
</dbReference>
<dbReference type="InterPro" id="IPR053738">
    <property type="entry name" value="Lambda_capsid_assembly"/>
</dbReference>